<evidence type="ECO:0000256" key="3">
    <source>
        <dbReference type="SAM" id="SignalP"/>
    </source>
</evidence>
<keyword evidence="1" id="KW-0328">Glycosyltransferase</keyword>
<accession>A0AAU9K814</accession>
<dbReference type="Gene3D" id="3.40.50.2000">
    <property type="entry name" value="Glycogen Phosphorylase B"/>
    <property type="match status" value="2"/>
</dbReference>
<dbReference type="GO" id="GO:0008194">
    <property type="term" value="F:UDP-glycosyltransferase activity"/>
    <property type="evidence" value="ECO:0007669"/>
    <property type="project" value="InterPro"/>
</dbReference>
<evidence type="ECO:0000256" key="2">
    <source>
        <dbReference type="ARBA" id="ARBA00022679"/>
    </source>
</evidence>
<keyword evidence="5" id="KW-1185">Reference proteome</keyword>
<evidence type="ECO:0000313" key="5">
    <source>
        <dbReference type="Proteomes" id="UP001162131"/>
    </source>
</evidence>
<comment type="caution">
    <text evidence="4">The sequence shown here is derived from an EMBL/GenBank/DDBJ whole genome shotgun (WGS) entry which is preliminary data.</text>
</comment>
<dbReference type="PANTHER" id="PTHR48043">
    <property type="entry name" value="EG:EG0003.4 PROTEIN-RELATED"/>
    <property type="match status" value="1"/>
</dbReference>
<dbReference type="AlphaFoldDB" id="A0AAU9K814"/>
<dbReference type="SUPFAM" id="SSF53756">
    <property type="entry name" value="UDP-Glycosyltransferase/glycogen phosphorylase"/>
    <property type="match status" value="1"/>
</dbReference>
<reference evidence="4" key="1">
    <citation type="submission" date="2021-09" db="EMBL/GenBank/DDBJ databases">
        <authorList>
            <consortium name="AG Swart"/>
            <person name="Singh M."/>
            <person name="Singh A."/>
            <person name="Seah K."/>
            <person name="Emmerich C."/>
        </authorList>
    </citation>
    <scope>NUCLEOTIDE SEQUENCE</scope>
    <source>
        <strain evidence="4">ATCC30299</strain>
    </source>
</reference>
<gene>
    <name evidence="4" type="ORF">BSTOLATCC_MIC59876</name>
</gene>
<sequence length="473" mass="53876">MEKLAKSLLFFILTASYFFAVADASTETLKADTPVYCEPSMLHESSHEDSLRSKNISERAEQNNSTGRKLKIAIIGCIAIGHITPTIDMTRALKSKGHDVVYYAPIYTQNLIESTGAKFIPYPEQKLAKVTPLDKKEIRVNETGLLLIAAFGGYTDYIMPWFLENFEKEQFDAVIYTSFAIWGNAVASYFKIPYLCLGTSVLPAEDNAWNETHFYDEGKEQQLEFTNRLHNKYNTTAVNLIEMFSCSYAKKVLMVSSQKFLEAASDHRFSEPEKYFFLSSISSQTSKNFISKLKENSIIYLSLGTTFNQRPDIFESIMTYFNQTKYELIVSAGMNEKLYQALTSKNYSSNIKINLYTNQVRLLKDVAIFITHAGLNSIKEAISFTIPTVTIPQGADQFWISKAIKDLKIGASVEDYEGSLDDKFKAAFQEIEQNFETYKENLKNVQKNYFDGPSFDESIMDLENYLLDITDKQ</sequence>
<feature type="chain" id="PRO_5043392599" description="Glycosyltransferase" evidence="3">
    <location>
        <begin position="25"/>
        <end position="473"/>
    </location>
</feature>
<keyword evidence="2" id="KW-0808">Transferase</keyword>
<evidence type="ECO:0000256" key="1">
    <source>
        <dbReference type="ARBA" id="ARBA00022676"/>
    </source>
</evidence>
<dbReference type="EMBL" id="CAJZBQ010000057">
    <property type="protein sequence ID" value="CAG9334074.1"/>
    <property type="molecule type" value="Genomic_DNA"/>
</dbReference>
<protein>
    <recommendedName>
        <fullName evidence="6">Glycosyltransferase</fullName>
    </recommendedName>
</protein>
<dbReference type="InterPro" id="IPR002213">
    <property type="entry name" value="UDP_glucos_trans"/>
</dbReference>
<organism evidence="4 5">
    <name type="scientific">Blepharisma stoltei</name>
    <dbReference type="NCBI Taxonomy" id="1481888"/>
    <lineage>
        <taxon>Eukaryota</taxon>
        <taxon>Sar</taxon>
        <taxon>Alveolata</taxon>
        <taxon>Ciliophora</taxon>
        <taxon>Postciliodesmatophora</taxon>
        <taxon>Heterotrichea</taxon>
        <taxon>Heterotrichida</taxon>
        <taxon>Blepharismidae</taxon>
        <taxon>Blepharisma</taxon>
    </lineage>
</organism>
<evidence type="ECO:0008006" key="6">
    <source>
        <dbReference type="Google" id="ProtNLM"/>
    </source>
</evidence>
<name>A0AAU9K814_9CILI</name>
<feature type="signal peptide" evidence="3">
    <location>
        <begin position="1"/>
        <end position="24"/>
    </location>
</feature>
<dbReference type="Pfam" id="PF00201">
    <property type="entry name" value="UDPGT"/>
    <property type="match status" value="1"/>
</dbReference>
<dbReference type="InterPro" id="IPR050271">
    <property type="entry name" value="UDP-glycosyltransferase"/>
</dbReference>
<dbReference type="Proteomes" id="UP001162131">
    <property type="component" value="Unassembled WGS sequence"/>
</dbReference>
<keyword evidence="3" id="KW-0732">Signal</keyword>
<evidence type="ECO:0000313" key="4">
    <source>
        <dbReference type="EMBL" id="CAG9334074.1"/>
    </source>
</evidence>
<dbReference type="PANTHER" id="PTHR48043:SF145">
    <property type="entry name" value="FI06409P-RELATED"/>
    <property type="match status" value="1"/>
</dbReference>
<dbReference type="CDD" id="cd03784">
    <property type="entry name" value="GT1_Gtf-like"/>
    <property type="match status" value="1"/>
</dbReference>
<proteinExistence type="predicted"/>